<organism evidence="2">
    <name type="scientific">Morganella morganii</name>
    <name type="common">Proteus morganii</name>
    <dbReference type="NCBI Taxonomy" id="582"/>
    <lineage>
        <taxon>Bacteria</taxon>
        <taxon>Pseudomonadati</taxon>
        <taxon>Pseudomonadota</taxon>
        <taxon>Gammaproteobacteria</taxon>
        <taxon>Enterobacterales</taxon>
        <taxon>Morganellaceae</taxon>
        <taxon>Morganella</taxon>
    </lineage>
</organism>
<geneLocation type="plasmid" evidence="1">
    <name>p516602-KPC</name>
</geneLocation>
<sequence length="72" mass="8344">MQPDNRKKFLKLLADHNLTQAKAARLICEYTHRPCSVRTVRSWINNPDKPSSRICPDWAVEALTKSLKIRLV</sequence>
<dbReference type="EMBL" id="MN310368">
    <property type="protein sequence ID" value="QGJ80002.1"/>
    <property type="molecule type" value="Genomic_DNA"/>
</dbReference>
<evidence type="ECO:0008006" key="3">
    <source>
        <dbReference type="Google" id="ProtNLM"/>
    </source>
</evidence>
<dbReference type="AlphaFoldDB" id="A0A6B8DML0"/>
<keyword evidence="2" id="KW-0614">Plasmid</keyword>
<proteinExistence type="predicted"/>
<protein>
    <recommendedName>
        <fullName evidence="3">XRE family transcriptional regulator</fullName>
    </recommendedName>
</protein>
<accession>A0A6B8DML0</accession>
<evidence type="ECO:0000313" key="2">
    <source>
        <dbReference type="EMBL" id="QGJ80002.1"/>
    </source>
</evidence>
<evidence type="ECO:0000313" key="1">
    <source>
        <dbReference type="EMBL" id="QFX76234.1"/>
    </source>
</evidence>
<reference evidence="2" key="1">
    <citation type="submission" date="2019-08" db="EMBL/GenBank/DDBJ databases">
        <authorList>
            <person name="Zhou D."/>
        </authorList>
    </citation>
    <scope>NUCLEOTIDE SEQUENCE</scope>
    <source>
        <strain evidence="1">170516602</strain>
        <strain evidence="2">1712229813</strain>
        <plasmid evidence="2">p229813-KPC</plasmid>
        <plasmid evidence="1">p516602-KPC</plasmid>
    </source>
</reference>
<name>A0A6B8DML0_MORMO</name>
<dbReference type="EMBL" id="MN310367">
    <property type="protein sequence ID" value="QFX76234.1"/>
    <property type="molecule type" value="Genomic_DNA"/>
</dbReference>
<geneLocation type="plasmid" evidence="2">
    <name>p229813-KPC</name>
</geneLocation>